<reference evidence="2 3" key="1">
    <citation type="submission" date="2014-12" db="EMBL/GenBank/DDBJ databases">
        <title>Draft genome sequences of 10 type strains of Lactococcus.</title>
        <authorList>
            <person name="Sun Z."/>
            <person name="Zhong Z."/>
            <person name="Liu W."/>
            <person name="Zhang W."/>
            <person name="Zhang H."/>
        </authorList>
    </citation>
    <scope>NUCLEOTIDE SEQUENCE [LARGE SCALE GENOMIC DNA]</scope>
    <source>
        <strain evidence="2 3">JCM 16395</strain>
    </source>
</reference>
<evidence type="ECO:0000313" key="2">
    <source>
        <dbReference type="EMBL" id="PCS00879.1"/>
    </source>
</evidence>
<protein>
    <submittedName>
        <fullName evidence="2">General stress protein GSP13</fullName>
    </submittedName>
</protein>
<dbReference type="PANTHER" id="PTHR10724">
    <property type="entry name" value="30S RIBOSOMAL PROTEIN S1"/>
    <property type="match status" value="1"/>
</dbReference>
<keyword evidence="3" id="KW-1185">Reference proteome</keyword>
<dbReference type="OrthoDB" id="9810507at2"/>
<dbReference type="InterPro" id="IPR003029">
    <property type="entry name" value="S1_domain"/>
</dbReference>
<dbReference type="PROSITE" id="PS50126">
    <property type="entry name" value="S1"/>
    <property type="match status" value="1"/>
</dbReference>
<dbReference type="SUPFAM" id="SSF50249">
    <property type="entry name" value="Nucleic acid-binding proteins"/>
    <property type="match status" value="1"/>
</dbReference>
<dbReference type="Proteomes" id="UP000218181">
    <property type="component" value="Unassembled WGS sequence"/>
</dbReference>
<feature type="domain" description="S1 motif" evidence="1">
    <location>
        <begin position="7"/>
        <end position="86"/>
    </location>
</feature>
<sequence length="142" mass="16262">MKAQKIGDIVKVEVIGLQDYGAFVRFNDGNSSGKNNEQDQKGLIHISEIQSGYIKNIRDIIKIGQKLTAQIIDIDEFNGKVSLSLRSLEKSPQVHHFYHKKHFTDSRNKIGFISLQNELGKWVEENERFLAKNQIGTELKHK</sequence>
<organism evidence="2 3">
    <name type="scientific">Lactococcus fujiensis JCM 16395</name>
    <dbReference type="NCBI Taxonomy" id="1291764"/>
    <lineage>
        <taxon>Bacteria</taxon>
        <taxon>Bacillati</taxon>
        <taxon>Bacillota</taxon>
        <taxon>Bacilli</taxon>
        <taxon>Lactobacillales</taxon>
        <taxon>Streptococcaceae</taxon>
        <taxon>Lactococcus</taxon>
    </lineage>
</organism>
<dbReference type="SMART" id="SM00316">
    <property type="entry name" value="S1"/>
    <property type="match status" value="1"/>
</dbReference>
<accession>A0A2A5RNE8</accession>
<dbReference type="GO" id="GO:0003729">
    <property type="term" value="F:mRNA binding"/>
    <property type="evidence" value="ECO:0007669"/>
    <property type="project" value="TreeGrafter"/>
</dbReference>
<evidence type="ECO:0000313" key="3">
    <source>
        <dbReference type="Proteomes" id="UP000218181"/>
    </source>
</evidence>
<dbReference type="RefSeq" id="WP_096817031.1">
    <property type="nucleotide sequence ID" value="NZ_JXJU01000002.1"/>
</dbReference>
<dbReference type="NCBIfam" id="NF040579">
    <property type="entry name" value="S1_dom_CvfD"/>
    <property type="match status" value="1"/>
</dbReference>
<proteinExistence type="predicted"/>
<dbReference type="GO" id="GO:0006412">
    <property type="term" value="P:translation"/>
    <property type="evidence" value="ECO:0007669"/>
    <property type="project" value="TreeGrafter"/>
</dbReference>
<dbReference type="Pfam" id="PF00575">
    <property type="entry name" value="S1"/>
    <property type="match status" value="1"/>
</dbReference>
<dbReference type="Gene3D" id="2.40.50.140">
    <property type="entry name" value="Nucleic acid-binding proteins"/>
    <property type="match status" value="1"/>
</dbReference>
<dbReference type="EMBL" id="JXJU01000002">
    <property type="protein sequence ID" value="PCS00879.1"/>
    <property type="molecule type" value="Genomic_DNA"/>
</dbReference>
<evidence type="ECO:0000259" key="1">
    <source>
        <dbReference type="PROSITE" id="PS50126"/>
    </source>
</evidence>
<dbReference type="InterPro" id="IPR050437">
    <property type="entry name" value="Ribos_protein_bS1-like"/>
</dbReference>
<dbReference type="AlphaFoldDB" id="A0A2A5RNE8"/>
<dbReference type="PANTHER" id="PTHR10724:SF10">
    <property type="entry name" value="S1 RNA-BINDING DOMAIN-CONTAINING PROTEIN 1"/>
    <property type="match status" value="1"/>
</dbReference>
<gene>
    <name evidence="2" type="ORF">RT41_GL000669</name>
</gene>
<dbReference type="GO" id="GO:0003735">
    <property type="term" value="F:structural constituent of ribosome"/>
    <property type="evidence" value="ECO:0007669"/>
    <property type="project" value="TreeGrafter"/>
</dbReference>
<name>A0A2A5RNE8_9LACT</name>
<comment type="caution">
    <text evidence="2">The sequence shown here is derived from an EMBL/GenBank/DDBJ whole genome shotgun (WGS) entry which is preliminary data.</text>
</comment>
<dbReference type="InterPro" id="IPR012340">
    <property type="entry name" value="NA-bd_OB-fold"/>
</dbReference>